<evidence type="ECO:0000313" key="2">
    <source>
        <dbReference type="EMBL" id="CEA07044.1"/>
    </source>
</evidence>
<sequence length="206" mass="21375">MNQTPRALNRTLLALLGLLLLAAGAVLVLISTSGAAAQTWRRAVEGGLSGLDSVFAGTSMPGEGPSWLWALLVLLMLGAIVLLVVWMSLQGRGRTGTLASVYSVDDGAPGRVSISGAVAEQALREALLQDPDIVGAAVSTWTMPGGGTALKVRIQPRQGAAPHLVAADATHLVEALDLTLGGSRQPVLISIEAGSRFRLGREDRVR</sequence>
<evidence type="ECO:0000256" key="1">
    <source>
        <dbReference type="SAM" id="Phobius"/>
    </source>
</evidence>
<evidence type="ECO:0008006" key="3">
    <source>
        <dbReference type="Google" id="ProtNLM"/>
    </source>
</evidence>
<dbReference type="EMBL" id="LN483070">
    <property type="protein sequence ID" value="CEA07044.1"/>
    <property type="molecule type" value="Genomic_DNA"/>
</dbReference>
<accession>A0A078ML95</accession>
<keyword evidence="1" id="KW-1133">Transmembrane helix</keyword>
<feature type="transmembrane region" description="Helical" evidence="1">
    <location>
        <begin position="67"/>
        <end position="89"/>
    </location>
</feature>
<dbReference type="AlphaFoldDB" id="A0A078ML95"/>
<gene>
    <name evidence="2" type="ORF">BN1051_00353</name>
</gene>
<name>A0A078ML95_9MICC</name>
<protein>
    <recommendedName>
        <fullName evidence="3">Alkaline shock response membrane anchor protein AmaP</fullName>
    </recommendedName>
</protein>
<keyword evidence="1" id="KW-0472">Membrane</keyword>
<organism evidence="2">
    <name type="scientific">Arthrobacter saudimassiliensis</name>
    <dbReference type="NCBI Taxonomy" id="1461584"/>
    <lineage>
        <taxon>Bacteria</taxon>
        <taxon>Bacillati</taxon>
        <taxon>Actinomycetota</taxon>
        <taxon>Actinomycetes</taxon>
        <taxon>Micrococcales</taxon>
        <taxon>Micrococcaceae</taxon>
        <taxon>Arthrobacter</taxon>
    </lineage>
</organism>
<proteinExistence type="predicted"/>
<reference evidence="2" key="1">
    <citation type="submission" date="2014-07" db="EMBL/GenBank/DDBJ databases">
        <authorList>
            <person name="Urmite Genomes Urmite Genomes"/>
        </authorList>
    </citation>
    <scope>NUCLEOTIDE SEQUENCE</scope>
    <source>
        <strain evidence="2">11W110_air</strain>
    </source>
</reference>
<dbReference type="PATRIC" id="fig|1461584.3.peg.344"/>
<keyword evidence="1" id="KW-0812">Transmembrane</keyword>